<keyword evidence="7" id="KW-1185">Reference proteome</keyword>
<dbReference type="Gene3D" id="1.10.357.10">
    <property type="entry name" value="Tetracycline Repressor, domain 2"/>
    <property type="match status" value="1"/>
</dbReference>
<organism evidence="6 7">
    <name type="scientific">Prauserella flavalba</name>
    <dbReference type="NCBI Taxonomy" id="1477506"/>
    <lineage>
        <taxon>Bacteria</taxon>
        <taxon>Bacillati</taxon>
        <taxon>Actinomycetota</taxon>
        <taxon>Actinomycetes</taxon>
        <taxon>Pseudonocardiales</taxon>
        <taxon>Pseudonocardiaceae</taxon>
        <taxon>Prauserella</taxon>
    </lineage>
</organism>
<dbReference type="GO" id="GO:0045892">
    <property type="term" value="P:negative regulation of DNA-templated transcription"/>
    <property type="evidence" value="ECO:0007669"/>
    <property type="project" value="UniProtKB-ARBA"/>
</dbReference>
<dbReference type="PRINTS" id="PR00455">
    <property type="entry name" value="HTHTETR"/>
</dbReference>
<dbReference type="PANTHER" id="PTHR30055">
    <property type="entry name" value="HTH-TYPE TRANSCRIPTIONAL REGULATOR RUTR"/>
    <property type="match status" value="1"/>
</dbReference>
<gene>
    <name evidence="6" type="ORF">BA062_13205</name>
</gene>
<proteinExistence type="predicted"/>
<dbReference type="InterPro" id="IPR023772">
    <property type="entry name" value="DNA-bd_HTH_TetR-type_CS"/>
</dbReference>
<keyword evidence="2 4" id="KW-0238">DNA-binding</keyword>
<dbReference type="InterPro" id="IPR009057">
    <property type="entry name" value="Homeodomain-like_sf"/>
</dbReference>
<evidence type="ECO:0000313" key="7">
    <source>
        <dbReference type="Proteomes" id="UP000247892"/>
    </source>
</evidence>
<dbReference type="InterPro" id="IPR001647">
    <property type="entry name" value="HTH_TetR"/>
</dbReference>
<evidence type="ECO:0000256" key="4">
    <source>
        <dbReference type="PROSITE-ProRule" id="PRU00335"/>
    </source>
</evidence>
<dbReference type="SUPFAM" id="SSF48498">
    <property type="entry name" value="Tetracyclin repressor-like, C-terminal domain"/>
    <property type="match status" value="1"/>
</dbReference>
<dbReference type="Gene3D" id="1.10.10.60">
    <property type="entry name" value="Homeodomain-like"/>
    <property type="match status" value="1"/>
</dbReference>
<dbReference type="Proteomes" id="UP000247892">
    <property type="component" value="Unassembled WGS sequence"/>
</dbReference>
<accession>A0A318LR29</accession>
<name>A0A318LR29_9PSEU</name>
<evidence type="ECO:0000259" key="5">
    <source>
        <dbReference type="PROSITE" id="PS50977"/>
    </source>
</evidence>
<dbReference type="PANTHER" id="PTHR30055:SF234">
    <property type="entry name" value="HTH-TYPE TRANSCRIPTIONAL REGULATOR BETI"/>
    <property type="match status" value="1"/>
</dbReference>
<reference evidence="6 7" key="1">
    <citation type="submission" date="2016-07" db="EMBL/GenBank/DDBJ databases">
        <title>Draft genome sequence of Prauserella sp. YIM 121212, isolated from alkaline soil.</title>
        <authorList>
            <person name="Ruckert C."/>
            <person name="Albersmeier A."/>
            <person name="Jiang C.-L."/>
            <person name="Jiang Y."/>
            <person name="Kalinowski J."/>
            <person name="Schneider O."/>
            <person name="Winkler A."/>
            <person name="Zotchev S.B."/>
        </authorList>
    </citation>
    <scope>NUCLEOTIDE SEQUENCE [LARGE SCALE GENOMIC DNA]</scope>
    <source>
        <strain evidence="6 7">YIM 121212</strain>
    </source>
</reference>
<dbReference type="AlphaFoldDB" id="A0A318LR29"/>
<dbReference type="FunFam" id="1.10.10.60:FF:000141">
    <property type="entry name" value="TetR family transcriptional regulator"/>
    <property type="match status" value="1"/>
</dbReference>
<evidence type="ECO:0000256" key="3">
    <source>
        <dbReference type="ARBA" id="ARBA00023163"/>
    </source>
</evidence>
<keyword evidence="1" id="KW-0805">Transcription regulation</keyword>
<dbReference type="EMBL" id="MASU01000005">
    <property type="protein sequence ID" value="PXY36956.1"/>
    <property type="molecule type" value="Genomic_DNA"/>
</dbReference>
<dbReference type="InterPro" id="IPR050109">
    <property type="entry name" value="HTH-type_TetR-like_transc_reg"/>
</dbReference>
<dbReference type="PROSITE" id="PS01081">
    <property type="entry name" value="HTH_TETR_1"/>
    <property type="match status" value="1"/>
</dbReference>
<dbReference type="InterPro" id="IPR041669">
    <property type="entry name" value="TetR_C_15"/>
</dbReference>
<feature type="domain" description="HTH tetR-type" evidence="5">
    <location>
        <begin position="9"/>
        <end position="69"/>
    </location>
</feature>
<evidence type="ECO:0000256" key="2">
    <source>
        <dbReference type="ARBA" id="ARBA00023125"/>
    </source>
</evidence>
<dbReference type="InterPro" id="IPR036271">
    <property type="entry name" value="Tet_transcr_reg_TetR-rel_C_sf"/>
</dbReference>
<keyword evidence="3" id="KW-0804">Transcription</keyword>
<sequence length="198" mass="21669">MGGRAVAAGDKRELLLDAAEEVFRTLGYAGTTMAELAKAAGVTRPTVYAYFSSKDEVFRALADRVRREFLSLQEKPDAESPSDMVRQIVADYLAAYVRHQGLLTVLAHQALSDGEFRKVREEVFARVERRNTRFLERLAVQGRARPVVPPVMISAAVTGLVARFAELAAAEPDELPSLGDEVADMYLTLAGMTEPPNG</sequence>
<dbReference type="SUPFAM" id="SSF46689">
    <property type="entry name" value="Homeodomain-like"/>
    <property type="match status" value="1"/>
</dbReference>
<dbReference type="Pfam" id="PF00440">
    <property type="entry name" value="TetR_N"/>
    <property type="match status" value="1"/>
</dbReference>
<evidence type="ECO:0000256" key="1">
    <source>
        <dbReference type="ARBA" id="ARBA00023015"/>
    </source>
</evidence>
<protein>
    <recommendedName>
        <fullName evidence="5">HTH tetR-type domain-containing protein</fullName>
    </recommendedName>
</protein>
<comment type="caution">
    <text evidence="6">The sequence shown here is derived from an EMBL/GenBank/DDBJ whole genome shotgun (WGS) entry which is preliminary data.</text>
</comment>
<dbReference type="PROSITE" id="PS50977">
    <property type="entry name" value="HTH_TETR_2"/>
    <property type="match status" value="1"/>
</dbReference>
<evidence type="ECO:0000313" key="6">
    <source>
        <dbReference type="EMBL" id="PXY36956.1"/>
    </source>
</evidence>
<dbReference type="GO" id="GO:0000976">
    <property type="term" value="F:transcription cis-regulatory region binding"/>
    <property type="evidence" value="ECO:0007669"/>
    <property type="project" value="TreeGrafter"/>
</dbReference>
<dbReference type="GO" id="GO:0003700">
    <property type="term" value="F:DNA-binding transcription factor activity"/>
    <property type="evidence" value="ECO:0007669"/>
    <property type="project" value="TreeGrafter"/>
</dbReference>
<dbReference type="Pfam" id="PF17918">
    <property type="entry name" value="TetR_C_15"/>
    <property type="match status" value="1"/>
</dbReference>
<feature type="DNA-binding region" description="H-T-H motif" evidence="4">
    <location>
        <begin position="32"/>
        <end position="51"/>
    </location>
</feature>